<reference evidence="2 3" key="1">
    <citation type="submission" date="2016-11" db="EMBL/GenBank/DDBJ databases">
        <title>Whole Genome Sequence of Listeria newyorkensis.</title>
        <authorList>
            <person name="Frink S."/>
            <person name="Morales C."/>
            <person name="Kiang D."/>
        </authorList>
    </citation>
    <scope>NUCLEOTIDE SEQUENCE [LARGE SCALE GENOMIC DNA]</scope>
    <source>
        <strain evidence="2 3">F1604011-044</strain>
    </source>
</reference>
<gene>
    <name evidence="2" type="ORF">BMT55_13620</name>
</gene>
<evidence type="ECO:0000313" key="2">
    <source>
        <dbReference type="EMBL" id="PNP89091.1"/>
    </source>
</evidence>
<protein>
    <submittedName>
        <fullName evidence="2">Uncharacterized protein</fullName>
    </submittedName>
</protein>
<accession>A0ABX4XIY6</accession>
<comment type="caution">
    <text evidence="2">The sequence shown here is derived from an EMBL/GenBank/DDBJ whole genome shotgun (WGS) entry which is preliminary data.</text>
</comment>
<evidence type="ECO:0000256" key="1">
    <source>
        <dbReference type="SAM" id="MobiDB-lite"/>
    </source>
</evidence>
<keyword evidence="3" id="KW-1185">Reference proteome</keyword>
<dbReference type="Proteomes" id="UP000236500">
    <property type="component" value="Unassembled WGS sequence"/>
</dbReference>
<proteinExistence type="predicted"/>
<feature type="region of interest" description="Disordered" evidence="1">
    <location>
        <begin position="136"/>
        <end position="161"/>
    </location>
</feature>
<dbReference type="EMBL" id="MPDH01000019">
    <property type="protein sequence ID" value="PNP89091.1"/>
    <property type="molecule type" value="Genomic_DNA"/>
</dbReference>
<evidence type="ECO:0000313" key="3">
    <source>
        <dbReference type="Proteomes" id="UP000236500"/>
    </source>
</evidence>
<name>A0ABX4XIY6_9LIST</name>
<sequence>MTFAEATKISRGWLLKLDLETMIRQKPEAFPQTRLLDYDNHQIITSPPFSCREICNGACHDEVQGTNAHSVHTRIEALNRRMMPHKSHNIGGRSKSPLLTFAEATKISRGWLKGMQFHYIQLHIEVLKKQKTLFKNHNKARSGNDDTSRTRSVPANKIAGL</sequence>
<organism evidence="2 3">
    <name type="scientific">Listeria newyorkensis</name>
    <dbReference type="NCBI Taxonomy" id="1497681"/>
    <lineage>
        <taxon>Bacteria</taxon>
        <taxon>Bacillati</taxon>
        <taxon>Bacillota</taxon>
        <taxon>Bacilli</taxon>
        <taxon>Bacillales</taxon>
        <taxon>Listeriaceae</taxon>
        <taxon>Listeria</taxon>
    </lineage>
</organism>